<feature type="transmembrane region" description="Helical" evidence="6">
    <location>
        <begin position="101"/>
        <end position="123"/>
    </location>
</feature>
<feature type="domain" description="Amino acid transporter transmembrane" evidence="7">
    <location>
        <begin position="73"/>
        <end position="464"/>
    </location>
</feature>
<evidence type="ECO:0000256" key="4">
    <source>
        <dbReference type="ARBA" id="ARBA00023136"/>
    </source>
</evidence>
<evidence type="ECO:0000256" key="1">
    <source>
        <dbReference type="ARBA" id="ARBA00004141"/>
    </source>
</evidence>
<evidence type="ECO:0000256" key="3">
    <source>
        <dbReference type="ARBA" id="ARBA00022989"/>
    </source>
</evidence>
<protein>
    <submittedName>
        <fullName evidence="8">Transmembrane amino acid transporter</fullName>
    </submittedName>
</protein>
<feature type="transmembrane region" description="Helical" evidence="6">
    <location>
        <begin position="378"/>
        <end position="399"/>
    </location>
</feature>
<dbReference type="PANTHER" id="PTHR22950:SF301">
    <property type="entry name" value="ACID TRANSPORTER, PUTATIVE-RELATED"/>
    <property type="match status" value="1"/>
</dbReference>
<keyword evidence="3 6" id="KW-1133">Transmembrane helix</keyword>
<evidence type="ECO:0000313" key="8">
    <source>
        <dbReference type="EMBL" id="EPY22333.1"/>
    </source>
</evidence>
<dbReference type="Proteomes" id="UP000015354">
    <property type="component" value="Unassembled WGS sequence"/>
</dbReference>
<dbReference type="AlphaFoldDB" id="S9U089"/>
<accession>S9U089</accession>
<evidence type="ECO:0000256" key="6">
    <source>
        <dbReference type="SAM" id="Phobius"/>
    </source>
</evidence>
<dbReference type="EMBL" id="ATMH01008238">
    <property type="protein sequence ID" value="EPY22333.1"/>
    <property type="molecule type" value="Genomic_DNA"/>
</dbReference>
<proteinExistence type="predicted"/>
<dbReference type="GO" id="GO:0015179">
    <property type="term" value="F:L-amino acid transmembrane transporter activity"/>
    <property type="evidence" value="ECO:0007669"/>
    <property type="project" value="TreeGrafter"/>
</dbReference>
<feature type="transmembrane region" description="Helical" evidence="6">
    <location>
        <begin position="405"/>
        <end position="428"/>
    </location>
</feature>
<dbReference type="GO" id="GO:0005737">
    <property type="term" value="C:cytoplasm"/>
    <property type="evidence" value="ECO:0007669"/>
    <property type="project" value="TreeGrafter"/>
</dbReference>
<keyword evidence="2 6" id="KW-0812">Transmembrane</keyword>
<evidence type="ECO:0000256" key="5">
    <source>
        <dbReference type="SAM" id="MobiDB-lite"/>
    </source>
</evidence>
<reference evidence="8 9" key="1">
    <citation type="journal article" date="2013" name="PLoS ONE">
        <title>Predicting the Proteins of Angomonas deanei, Strigomonas culicis and Their Respective Endosymbionts Reveals New Aspects of the Trypanosomatidae Family.</title>
        <authorList>
            <person name="Motta M.C."/>
            <person name="Martins A.C."/>
            <person name="de Souza S.S."/>
            <person name="Catta-Preta C.M."/>
            <person name="Silva R."/>
            <person name="Klein C.C."/>
            <person name="de Almeida L.G."/>
            <person name="de Lima Cunha O."/>
            <person name="Ciapina L.P."/>
            <person name="Brocchi M."/>
            <person name="Colabardini A.C."/>
            <person name="de Araujo Lima B."/>
            <person name="Machado C.R."/>
            <person name="de Almeida Soares C.M."/>
            <person name="Probst C.M."/>
            <person name="de Menezes C.B."/>
            <person name="Thompson C.E."/>
            <person name="Bartholomeu D.C."/>
            <person name="Gradia D.F."/>
            <person name="Pavoni D.P."/>
            <person name="Grisard E.C."/>
            <person name="Fantinatti-Garboggini F."/>
            <person name="Marchini F.K."/>
            <person name="Rodrigues-Luiz G.F."/>
            <person name="Wagner G."/>
            <person name="Goldman G.H."/>
            <person name="Fietto J.L."/>
            <person name="Elias M.C."/>
            <person name="Goldman M.H."/>
            <person name="Sagot M.F."/>
            <person name="Pereira M."/>
            <person name="Stoco P.H."/>
            <person name="de Mendonca-Neto R.P."/>
            <person name="Teixeira S.M."/>
            <person name="Maciel T.E."/>
            <person name="de Oliveira Mendes T.A."/>
            <person name="Urmenyi T.P."/>
            <person name="de Souza W."/>
            <person name="Schenkman S."/>
            <person name="de Vasconcelos A.T."/>
        </authorList>
    </citation>
    <scope>NUCLEOTIDE SEQUENCE [LARGE SCALE GENOMIC DNA]</scope>
</reference>
<feature type="compositionally biased region" description="Basic and acidic residues" evidence="5">
    <location>
        <begin position="1"/>
        <end position="32"/>
    </location>
</feature>
<feature type="transmembrane region" description="Helical" evidence="6">
    <location>
        <begin position="337"/>
        <end position="357"/>
    </location>
</feature>
<feature type="transmembrane region" description="Helical" evidence="6">
    <location>
        <begin position="71"/>
        <end position="95"/>
    </location>
</feature>
<keyword evidence="4 6" id="KW-0472">Membrane</keyword>
<dbReference type="Pfam" id="PF01490">
    <property type="entry name" value="Aa_trans"/>
    <property type="match status" value="1"/>
</dbReference>
<comment type="caution">
    <text evidence="8">The sequence shown here is derived from an EMBL/GenBank/DDBJ whole genome shotgun (WGS) entry which is preliminary data.</text>
</comment>
<feature type="transmembrane region" description="Helical" evidence="6">
    <location>
        <begin position="188"/>
        <end position="208"/>
    </location>
</feature>
<keyword evidence="9" id="KW-1185">Reference proteome</keyword>
<comment type="subcellular location">
    <subcellularLocation>
        <location evidence="1">Membrane</location>
        <topology evidence="1">Multi-pass membrane protein</topology>
    </subcellularLocation>
</comment>
<sequence>MSRNEKSDPFDGDAAKDLQHVHEPQKADHTELEVGTLDEMDRDEPLSHPHRQRESKNIIVRCFRTVIPPGGLISCSFTLCSSTLGAGILGLPSAFNNMGMASAIIILLICVVLTIYSLWLVAYAAEKTGLRTYPEIVEILLGKFAGYSISIILILNCIGGAVSYVISISNFLTPILDDDATPAYLRTWSGNKLITSLIWLVFIWPLCIFKRIDNMRYCSFIGVACMVFFVICLVENSCEYLHKEKWRSDIVYFGTGTGPIETLGTFLFACQVQMNAFEIYHEMAKPTPRRMFVYSTVAMCLCGFLYIVAGVFGYARFGSEVTGSILLKYQPRTHGQHVFWVAYFGILFKLCVAYALHQIPMRESVYHFINWDVYEVPWLLNAAICTVLASISLILGIFVPTLNTVLGLTGSFCGGFIGFVFPALMFMYTGNWTFSKIGAFHYLLTYFLLISGVIAIFFGTIASIYSVV</sequence>
<dbReference type="OrthoDB" id="438545at2759"/>
<organism evidence="8 9">
    <name type="scientific">Strigomonas culicis</name>
    <dbReference type="NCBI Taxonomy" id="28005"/>
    <lineage>
        <taxon>Eukaryota</taxon>
        <taxon>Discoba</taxon>
        <taxon>Euglenozoa</taxon>
        <taxon>Kinetoplastea</taxon>
        <taxon>Metakinetoplastina</taxon>
        <taxon>Trypanosomatida</taxon>
        <taxon>Trypanosomatidae</taxon>
        <taxon>Strigomonadinae</taxon>
        <taxon>Strigomonas</taxon>
    </lineage>
</organism>
<feature type="transmembrane region" description="Helical" evidence="6">
    <location>
        <begin position="220"/>
        <end position="238"/>
    </location>
</feature>
<evidence type="ECO:0000313" key="9">
    <source>
        <dbReference type="Proteomes" id="UP000015354"/>
    </source>
</evidence>
<feature type="transmembrane region" description="Helical" evidence="6">
    <location>
        <begin position="144"/>
        <end position="168"/>
    </location>
</feature>
<dbReference type="PANTHER" id="PTHR22950">
    <property type="entry name" value="AMINO ACID TRANSPORTER"/>
    <property type="match status" value="1"/>
</dbReference>
<dbReference type="Gene3D" id="1.20.1740.10">
    <property type="entry name" value="Amino acid/polyamine transporter I"/>
    <property type="match status" value="1"/>
</dbReference>
<gene>
    <name evidence="8" type="ORF">STCU_08238</name>
</gene>
<feature type="transmembrane region" description="Helical" evidence="6">
    <location>
        <begin position="440"/>
        <end position="465"/>
    </location>
</feature>
<feature type="region of interest" description="Disordered" evidence="5">
    <location>
        <begin position="1"/>
        <end position="36"/>
    </location>
</feature>
<evidence type="ECO:0000259" key="7">
    <source>
        <dbReference type="Pfam" id="PF01490"/>
    </source>
</evidence>
<dbReference type="InterPro" id="IPR013057">
    <property type="entry name" value="AA_transpt_TM"/>
</dbReference>
<feature type="transmembrane region" description="Helical" evidence="6">
    <location>
        <begin position="291"/>
        <end position="317"/>
    </location>
</feature>
<name>S9U089_9TRYP</name>
<evidence type="ECO:0000256" key="2">
    <source>
        <dbReference type="ARBA" id="ARBA00022692"/>
    </source>
</evidence>
<dbReference type="GO" id="GO:0016020">
    <property type="term" value="C:membrane"/>
    <property type="evidence" value="ECO:0007669"/>
    <property type="project" value="UniProtKB-SubCell"/>
</dbReference>
<feature type="transmembrane region" description="Helical" evidence="6">
    <location>
        <begin position="250"/>
        <end position="270"/>
    </location>
</feature>